<dbReference type="Proteomes" id="UP000265520">
    <property type="component" value="Unassembled WGS sequence"/>
</dbReference>
<organism evidence="1 2">
    <name type="scientific">Trifolium medium</name>
    <dbReference type="NCBI Taxonomy" id="97028"/>
    <lineage>
        <taxon>Eukaryota</taxon>
        <taxon>Viridiplantae</taxon>
        <taxon>Streptophyta</taxon>
        <taxon>Embryophyta</taxon>
        <taxon>Tracheophyta</taxon>
        <taxon>Spermatophyta</taxon>
        <taxon>Magnoliopsida</taxon>
        <taxon>eudicotyledons</taxon>
        <taxon>Gunneridae</taxon>
        <taxon>Pentapetalae</taxon>
        <taxon>rosids</taxon>
        <taxon>fabids</taxon>
        <taxon>Fabales</taxon>
        <taxon>Fabaceae</taxon>
        <taxon>Papilionoideae</taxon>
        <taxon>50 kb inversion clade</taxon>
        <taxon>NPAAA clade</taxon>
        <taxon>Hologalegina</taxon>
        <taxon>IRL clade</taxon>
        <taxon>Trifolieae</taxon>
        <taxon>Trifolium</taxon>
    </lineage>
</organism>
<reference evidence="1 2" key="1">
    <citation type="journal article" date="2018" name="Front. Plant Sci.">
        <title>Red Clover (Trifolium pratense) and Zigzag Clover (T. medium) - A Picture of Genomic Similarities and Differences.</title>
        <authorList>
            <person name="Dluhosova J."/>
            <person name="Istvanek J."/>
            <person name="Nedelnik J."/>
            <person name="Repkova J."/>
        </authorList>
    </citation>
    <scope>NUCLEOTIDE SEQUENCE [LARGE SCALE GENOMIC DNA]</scope>
    <source>
        <strain evidence="2">cv. 10/8</strain>
        <tissue evidence="1">Leaf</tissue>
    </source>
</reference>
<name>A0A392S146_9FABA</name>
<accession>A0A392S146</accession>
<dbReference type="AlphaFoldDB" id="A0A392S146"/>
<evidence type="ECO:0000313" key="1">
    <source>
        <dbReference type="EMBL" id="MCI42117.1"/>
    </source>
</evidence>
<keyword evidence="2" id="KW-1185">Reference proteome</keyword>
<protein>
    <submittedName>
        <fullName evidence="1">Uncharacterized protein</fullName>
    </submittedName>
</protein>
<evidence type="ECO:0000313" key="2">
    <source>
        <dbReference type="Proteomes" id="UP000265520"/>
    </source>
</evidence>
<dbReference type="EMBL" id="LXQA010300479">
    <property type="protein sequence ID" value="MCI42117.1"/>
    <property type="molecule type" value="Genomic_DNA"/>
</dbReference>
<sequence length="45" mass="5081">MRNVENIPRITPRNVIIPGRNQNADDIVQQLRQNAGVDLVENAVE</sequence>
<feature type="non-terminal residue" evidence="1">
    <location>
        <position position="45"/>
    </location>
</feature>
<comment type="caution">
    <text evidence="1">The sequence shown here is derived from an EMBL/GenBank/DDBJ whole genome shotgun (WGS) entry which is preliminary data.</text>
</comment>
<proteinExistence type="predicted"/>